<comment type="caution">
    <text evidence="3">The sequence shown here is derived from an EMBL/GenBank/DDBJ whole genome shotgun (WGS) entry which is preliminary data.</text>
</comment>
<dbReference type="RefSeq" id="WP_126159757.1">
    <property type="nucleotide sequence ID" value="NZ_RQXW01000020.1"/>
</dbReference>
<dbReference type="Pfam" id="PF11127">
    <property type="entry name" value="YgaP-like_TM"/>
    <property type="match status" value="2"/>
</dbReference>
<evidence type="ECO:0000259" key="2">
    <source>
        <dbReference type="Pfam" id="PF11127"/>
    </source>
</evidence>
<feature type="domain" description="Inner membrane protein YgaP-like transmembrane" evidence="2">
    <location>
        <begin position="72"/>
        <end position="125"/>
    </location>
</feature>
<dbReference type="EMBL" id="RQXW01000020">
    <property type="protein sequence ID" value="RTE64555.1"/>
    <property type="molecule type" value="Genomic_DNA"/>
</dbReference>
<keyword evidence="1" id="KW-0472">Membrane</keyword>
<reference evidence="3 4" key="1">
    <citation type="submission" date="2018-11" db="EMBL/GenBank/DDBJ databases">
        <title>The draft genome sequence of Amphritea opalescens ANRC-JH13T.</title>
        <authorList>
            <person name="Fang Z."/>
            <person name="Zhang Y."/>
            <person name="Han X."/>
        </authorList>
    </citation>
    <scope>NUCLEOTIDE SEQUENCE [LARGE SCALE GENOMIC DNA]</scope>
    <source>
        <strain evidence="3 4">ANRC-JH13</strain>
    </source>
</reference>
<dbReference type="AlphaFoldDB" id="A0A430KM58"/>
<feature type="domain" description="Inner membrane protein YgaP-like transmembrane" evidence="2">
    <location>
        <begin position="2"/>
        <end position="57"/>
    </location>
</feature>
<dbReference type="OrthoDB" id="9799383at2"/>
<evidence type="ECO:0000313" key="4">
    <source>
        <dbReference type="Proteomes" id="UP000283087"/>
    </source>
</evidence>
<evidence type="ECO:0000256" key="1">
    <source>
        <dbReference type="SAM" id="Phobius"/>
    </source>
</evidence>
<name>A0A430KM58_9GAMM</name>
<organism evidence="3 4">
    <name type="scientific">Amphritea opalescens</name>
    <dbReference type="NCBI Taxonomy" id="2490544"/>
    <lineage>
        <taxon>Bacteria</taxon>
        <taxon>Pseudomonadati</taxon>
        <taxon>Pseudomonadota</taxon>
        <taxon>Gammaproteobacteria</taxon>
        <taxon>Oceanospirillales</taxon>
        <taxon>Oceanospirillaceae</taxon>
        <taxon>Amphritea</taxon>
    </lineage>
</organism>
<gene>
    <name evidence="3" type="ORF">EH243_16460</name>
</gene>
<proteinExistence type="predicted"/>
<keyword evidence="1" id="KW-0812">Transmembrane</keyword>
<feature type="transmembrane region" description="Helical" evidence="1">
    <location>
        <begin position="75"/>
        <end position="93"/>
    </location>
</feature>
<feature type="transmembrane region" description="Helical" evidence="1">
    <location>
        <begin position="99"/>
        <end position="130"/>
    </location>
</feature>
<keyword evidence="1" id="KW-1133">Transmembrane helix</keyword>
<dbReference type="Proteomes" id="UP000283087">
    <property type="component" value="Unassembled WGS sequence"/>
</dbReference>
<accession>A0A430KM58</accession>
<evidence type="ECO:0000313" key="3">
    <source>
        <dbReference type="EMBL" id="RTE64555.1"/>
    </source>
</evidence>
<keyword evidence="4" id="KW-1185">Reference proteome</keyword>
<dbReference type="InterPro" id="IPR021309">
    <property type="entry name" value="YgaP-like_TM"/>
</dbReference>
<dbReference type="Gene3D" id="6.10.140.1340">
    <property type="match status" value="2"/>
</dbReference>
<sequence length="134" mass="14478">MTLNAALRLLAGSVILISLALGTYAHPAWYYLTGFVGLNLLQSAFTKWCPAMAIFRLLKLKEQTCSTGMSVHQGVHLIAGSLVLITVAAYLFFAAPFWILYITAVIGISLCQSAFTGWCPAFTIASLLGFKKAD</sequence>
<protein>
    <submittedName>
        <fullName evidence="3">DUF2892 domain-containing protein</fullName>
    </submittedName>
</protein>